<proteinExistence type="predicted"/>
<dbReference type="PANTHER" id="PTHR43798:SF33">
    <property type="entry name" value="HYDROLASE, PUTATIVE (AFU_ORTHOLOGUE AFUA_2G14860)-RELATED"/>
    <property type="match status" value="1"/>
</dbReference>
<dbReference type="RefSeq" id="WP_285975422.1">
    <property type="nucleotide sequence ID" value="NZ_CP127221.1"/>
</dbReference>
<dbReference type="EMBL" id="CP127221">
    <property type="protein sequence ID" value="WIW95106.1"/>
    <property type="molecule type" value="Genomic_DNA"/>
</dbReference>
<dbReference type="GO" id="GO:0047372">
    <property type="term" value="F:monoacylglycerol lipase activity"/>
    <property type="evidence" value="ECO:0007669"/>
    <property type="project" value="TreeGrafter"/>
</dbReference>
<dbReference type="InterPro" id="IPR029058">
    <property type="entry name" value="AB_hydrolase_fold"/>
</dbReference>
<dbReference type="Proteomes" id="UP001231445">
    <property type="component" value="Chromosome"/>
</dbReference>
<evidence type="ECO:0000259" key="1">
    <source>
        <dbReference type="Pfam" id="PF12697"/>
    </source>
</evidence>
<protein>
    <submittedName>
        <fullName evidence="2">Alpha/beta hydrolase</fullName>
    </submittedName>
</protein>
<dbReference type="InterPro" id="IPR050266">
    <property type="entry name" value="AB_hydrolase_sf"/>
</dbReference>
<name>A0A9Y2B715_9SPHN</name>
<keyword evidence="3" id="KW-1185">Reference proteome</keyword>
<dbReference type="Pfam" id="PF12697">
    <property type="entry name" value="Abhydrolase_6"/>
    <property type="match status" value="1"/>
</dbReference>
<gene>
    <name evidence="2" type="ORF">QQX03_09065</name>
</gene>
<dbReference type="GO" id="GO:0046464">
    <property type="term" value="P:acylglycerol catabolic process"/>
    <property type="evidence" value="ECO:0007669"/>
    <property type="project" value="TreeGrafter"/>
</dbReference>
<dbReference type="GO" id="GO:0016020">
    <property type="term" value="C:membrane"/>
    <property type="evidence" value="ECO:0007669"/>
    <property type="project" value="TreeGrafter"/>
</dbReference>
<evidence type="ECO:0000313" key="3">
    <source>
        <dbReference type="Proteomes" id="UP001231445"/>
    </source>
</evidence>
<accession>A0A9Y2B715</accession>
<dbReference type="SUPFAM" id="SSF53474">
    <property type="entry name" value="alpha/beta-Hydrolases"/>
    <property type="match status" value="1"/>
</dbReference>
<feature type="domain" description="AB hydrolase-1" evidence="1">
    <location>
        <begin position="33"/>
        <end position="278"/>
    </location>
</feature>
<keyword evidence="2" id="KW-0378">Hydrolase</keyword>
<dbReference type="Gene3D" id="3.40.50.1820">
    <property type="entry name" value="alpha/beta hydrolase"/>
    <property type="match status" value="1"/>
</dbReference>
<dbReference type="AlphaFoldDB" id="A0A9Y2B715"/>
<evidence type="ECO:0000313" key="2">
    <source>
        <dbReference type="EMBL" id="WIW95106.1"/>
    </source>
</evidence>
<organism evidence="2 3">
    <name type="scientific">Altererythrobacter rubellus</name>
    <dbReference type="NCBI Taxonomy" id="2173831"/>
    <lineage>
        <taxon>Bacteria</taxon>
        <taxon>Pseudomonadati</taxon>
        <taxon>Pseudomonadota</taxon>
        <taxon>Alphaproteobacteria</taxon>
        <taxon>Sphingomonadales</taxon>
        <taxon>Erythrobacteraceae</taxon>
        <taxon>Altererythrobacter</taxon>
    </lineage>
</organism>
<reference evidence="2 3" key="1">
    <citation type="submission" date="2023-06" db="EMBL/GenBank/DDBJ databases">
        <title>Altererythrobacter rubellus NBRC 112769 genome.</title>
        <authorList>
            <person name="Zhang K."/>
        </authorList>
    </citation>
    <scope>NUCLEOTIDE SEQUENCE [LARGE SCALE GENOMIC DNA]</scope>
    <source>
        <strain evidence="2 3">NBRC 112769</strain>
    </source>
</reference>
<sequence length="302" mass="33982">MHANTAEWRGRANYFTFEGHQIAYWTGGEGPPLLLVHGFPTCAWDWEPVWEELSKHYSLIACDMLGFGLSAKPRSGYSIHLQTDLQEALLSHLKVSEWDALVHDYGVSVGQELLARNVDGTGATGLGQMIFLNGGIFPDQHRPRPIQKLGTSPMGFIVSRLLNRKGFGKSFSEVFGPDTQPSEAELDSFWEFINEHDGNLIFHKLLHYIADRREHEARWVGALEHSQARIGLINGALDPVSGEHAYRKWRDVLPNARNHLLPKIGHYPQVEAPDEVAAKVLEWLAETPRPIRAESRRAVRGS</sequence>
<dbReference type="KEGG" id="arue:QQX03_09065"/>
<dbReference type="PANTHER" id="PTHR43798">
    <property type="entry name" value="MONOACYLGLYCEROL LIPASE"/>
    <property type="match status" value="1"/>
</dbReference>
<dbReference type="InterPro" id="IPR000073">
    <property type="entry name" value="AB_hydrolase_1"/>
</dbReference>